<dbReference type="AlphaFoldDB" id="A0A0G2GT28"/>
<comment type="caution">
    <text evidence="4">The sequence shown here is derived from an EMBL/GenBank/DDBJ whole genome shotgun (WGS) entry which is preliminary data.</text>
</comment>
<name>A0A0G2GT28_PHACM</name>
<dbReference type="InterPro" id="IPR013087">
    <property type="entry name" value="Znf_C2H2_type"/>
</dbReference>
<feature type="region of interest" description="Disordered" evidence="2">
    <location>
        <begin position="100"/>
        <end position="120"/>
    </location>
</feature>
<dbReference type="EMBL" id="LCWF01000035">
    <property type="protein sequence ID" value="KKY26448.1"/>
    <property type="molecule type" value="Genomic_DNA"/>
</dbReference>
<evidence type="ECO:0000259" key="3">
    <source>
        <dbReference type="PROSITE" id="PS50157"/>
    </source>
</evidence>
<dbReference type="OrthoDB" id="9368434at2759"/>
<feature type="region of interest" description="Disordered" evidence="2">
    <location>
        <begin position="134"/>
        <end position="156"/>
    </location>
</feature>
<sequence length="863" mass="94906">MMPPPSSFSRRRTRVNHFPLSPPSSPETSPCGPRKMSLSKATTFHIPPSPPSDYDPVLSIPHLPRRSPTAPKKLLALMLGKDEGVEDSIARFEKRFTGNHSRWSDKGLNDRGSRIRSARESPLDLDGLKTVQETHEHLSDSGLGTSISSAGSRPPSISQAIESTTDRLLLLGVASTGSPSKADCSSTTSDAKYIAKGLCHSLADTPTLNLPLSGSVPNSDNNRLPHAIHSPDSPKTVRASAITRSISPSHTNLSSQSSLGPLARQKIEEAIFEPILAEEEFRAFHPLAHSLEAQLSRQTVKCLRDLEKSLIFEPLVGTDLCSLTEQETYITILQSLTRSPIYFRRFAEFSIQLVLDTYPHLSEPEQRRAADRPYDNGYFLDLVQQVGRLAAQIGARRESGEADEMGPTMYVIPSSVLMNRNSPGKSDDRVTLEGGLSETGEIAELVRWDKEGQGWSMRTGQLYEPTAGIKRSASILDEEVERSMARRKKGAEPLQMRCSDETCGKIFTRKCDLAKHEKTHSRPFKCPEKTCKYHDMGLPTEKERDRHVNDKHSANPHFYHCQFCPFKTKRDSNCKQHMEKKHGWQYDRVKGNGRTKSDTIPASTPQQTPQATPQTPAVSTPISVDYSSVHSSTAPNSAFPTPMEHPSDTFSEYHYESATPVHLGGSLFNNNGRFSSVGDNAYGISGGQAVTVETPYSAISNITEQQMNTNDLDMYGSGDVNFALPQYPTNFTMASPYSPNYESMKVDPNIYTQMPMTPSTSSGHLATGSRNPSVSLTTPLSIDNLGLAQTISPQLSLEDDFMDFTAPTVQNNQFNFGSPSGMGHANIPMGDFSLFGSDGYVNHAGDADAFDTFINLQDDSYEA</sequence>
<evidence type="ECO:0000256" key="1">
    <source>
        <dbReference type="PROSITE-ProRule" id="PRU00042"/>
    </source>
</evidence>
<feature type="region of interest" description="Disordered" evidence="2">
    <location>
        <begin position="588"/>
        <end position="621"/>
    </location>
</feature>
<protein>
    <submittedName>
        <fullName evidence="4">Putative zinc finger transcription factor ace1</fullName>
    </submittedName>
</protein>
<feature type="compositionally biased region" description="Low complexity" evidence="2">
    <location>
        <begin position="599"/>
        <end position="621"/>
    </location>
</feature>
<dbReference type="PROSITE" id="PS50157">
    <property type="entry name" value="ZINC_FINGER_C2H2_2"/>
    <property type="match status" value="1"/>
</dbReference>
<feature type="domain" description="C2H2-type" evidence="3">
    <location>
        <begin position="496"/>
        <end position="525"/>
    </location>
</feature>
<organism evidence="4 5">
    <name type="scientific">Phaeomoniella chlamydospora</name>
    <name type="common">Phaeoacremonium chlamydosporum</name>
    <dbReference type="NCBI Taxonomy" id="158046"/>
    <lineage>
        <taxon>Eukaryota</taxon>
        <taxon>Fungi</taxon>
        <taxon>Dikarya</taxon>
        <taxon>Ascomycota</taxon>
        <taxon>Pezizomycotina</taxon>
        <taxon>Eurotiomycetes</taxon>
        <taxon>Chaetothyriomycetidae</taxon>
        <taxon>Phaeomoniellales</taxon>
        <taxon>Phaeomoniellaceae</taxon>
        <taxon>Phaeomoniella</taxon>
    </lineage>
</organism>
<dbReference type="GO" id="GO:0008270">
    <property type="term" value="F:zinc ion binding"/>
    <property type="evidence" value="ECO:0007669"/>
    <property type="project" value="UniProtKB-KW"/>
</dbReference>
<proteinExistence type="predicted"/>
<reference evidence="4 5" key="2">
    <citation type="submission" date="2015-05" db="EMBL/GenBank/DDBJ databases">
        <authorList>
            <person name="Morales-Cruz A."/>
            <person name="Amrine K.C."/>
            <person name="Cantu D."/>
        </authorList>
    </citation>
    <scope>NUCLEOTIDE SEQUENCE [LARGE SCALE GENOMIC DNA]</scope>
    <source>
        <strain evidence="4">UCRPC4</strain>
    </source>
</reference>
<dbReference type="PROSITE" id="PS00028">
    <property type="entry name" value="ZINC_FINGER_C2H2_1"/>
    <property type="match status" value="1"/>
</dbReference>
<dbReference type="Gene3D" id="3.30.160.60">
    <property type="entry name" value="Classic Zinc Finger"/>
    <property type="match status" value="1"/>
</dbReference>
<keyword evidence="5" id="KW-1185">Reference proteome</keyword>
<keyword evidence="1" id="KW-0862">Zinc</keyword>
<dbReference type="Proteomes" id="UP000053317">
    <property type="component" value="Unassembled WGS sequence"/>
</dbReference>
<evidence type="ECO:0000256" key="2">
    <source>
        <dbReference type="SAM" id="MobiDB-lite"/>
    </source>
</evidence>
<keyword evidence="1" id="KW-0479">Metal-binding</keyword>
<gene>
    <name evidence="4" type="ORF">UCRPC4_g01467</name>
</gene>
<feature type="compositionally biased region" description="Polar residues" evidence="2">
    <location>
        <begin position="142"/>
        <end position="156"/>
    </location>
</feature>
<keyword evidence="1" id="KW-0863">Zinc-finger</keyword>
<feature type="region of interest" description="Disordered" evidence="2">
    <location>
        <begin position="1"/>
        <end position="67"/>
    </location>
</feature>
<evidence type="ECO:0000313" key="5">
    <source>
        <dbReference type="Proteomes" id="UP000053317"/>
    </source>
</evidence>
<evidence type="ECO:0000313" key="4">
    <source>
        <dbReference type="EMBL" id="KKY26448.1"/>
    </source>
</evidence>
<dbReference type="SMART" id="SM00355">
    <property type="entry name" value="ZnF_C2H2"/>
    <property type="match status" value="3"/>
</dbReference>
<reference evidence="4 5" key="1">
    <citation type="submission" date="2015-05" db="EMBL/GenBank/DDBJ databases">
        <title>Distinctive expansion of gene families associated with plant cell wall degradation and secondary metabolism in the genomes of grapevine trunk pathogens.</title>
        <authorList>
            <person name="Lawrence D.P."/>
            <person name="Travadon R."/>
            <person name="Rolshausen P.E."/>
            <person name="Baumgartner K."/>
        </authorList>
    </citation>
    <scope>NUCLEOTIDE SEQUENCE [LARGE SCALE GENOMIC DNA]</scope>
    <source>
        <strain evidence="4">UCRPC4</strain>
    </source>
</reference>
<accession>A0A0G2GT28</accession>